<protein>
    <submittedName>
        <fullName evidence="1">Uncharacterized protein</fullName>
    </submittedName>
</protein>
<proteinExistence type="predicted"/>
<keyword evidence="2" id="KW-1185">Reference proteome</keyword>
<reference evidence="1 2" key="1">
    <citation type="submission" date="2019-07" db="EMBL/GenBank/DDBJ databases">
        <title>Annotation for the trematode Paragonimus westermani.</title>
        <authorList>
            <person name="Choi Y.-J."/>
        </authorList>
    </citation>
    <scope>NUCLEOTIDE SEQUENCE [LARGE SCALE GENOMIC DNA]</scope>
    <source>
        <strain evidence="1">180907_Pwestermani</strain>
    </source>
</reference>
<dbReference type="AlphaFoldDB" id="A0A8T0DD13"/>
<name>A0A8T0DD13_9TREM</name>
<evidence type="ECO:0000313" key="1">
    <source>
        <dbReference type="EMBL" id="KAF8564641.1"/>
    </source>
</evidence>
<dbReference type="EMBL" id="JTDF01008143">
    <property type="protein sequence ID" value="KAF8564641.1"/>
    <property type="molecule type" value="Genomic_DNA"/>
</dbReference>
<evidence type="ECO:0000313" key="2">
    <source>
        <dbReference type="Proteomes" id="UP000699462"/>
    </source>
</evidence>
<accession>A0A8T0DD13</accession>
<gene>
    <name evidence="1" type="ORF">P879_09594</name>
</gene>
<comment type="caution">
    <text evidence="1">The sequence shown here is derived from an EMBL/GenBank/DDBJ whole genome shotgun (WGS) entry which is preliminary data.</text>
</comment>
<dbReference type="Proteomes" id="UP000699462">
    <property type="component" value="Unassembled WGS sequence"/>
</dbReference>
<organism evidence="1 2">
    <name type="scientific">Paragonimus westermani</name>
    <dbReference type="NCBI Taxonomy" id="34504"/>
    <lineage>
        <taxon>Eukaryota</taxon>
        <taxon>Metazoa</taxon>
        <taxon>Spiralia</taxon>
        <taxon>Lophotrochozoa</taxon>
        <taxon>Platyhelminthes</taxon>
        <taxon>Trematoda</taxon>
        <taxon>Digenea</taxon>
        <taxon>Plagiorchiida</taxon>
        <taxon>Troglotremata</taxon>
        <taxon>Troglotrematidae</taxon>
        <taxon>Paragonimus</taxon>
    </lineage>
</organism>
<sequence>MEDRRQPTQRQPNLSTHRHSFVPLLSTGLSTATLDNTQERNSDTCFACVCCVLTYARSVLLLAIKLFRRLANYFLSSSG</sequence>